<dbReference type="SMART" id="SM00020">
    <property type="entry name" value="Tryp_SPc"/>
    <property type="match status" value="1"/>
</dbReference>
<dbReference type="InterPro" id="IPR051333">
    <property type="entry name" value="CLIP_Serine_Protease"/>
</dbReference>
<dbReference type="GO" id="GO:0004252">
    <property type="term" value="F:serine-type endopeptidase activity"/>
    <property type="evidence" value="ECO:0007669"/>
    <property type="project" value="InterPro"/>
</dbReference>
<reference evidence="4" key="1">
    <citation type="journal article" date="2023" name="Insect Mol. Biol.">
        <title>Genome sequencing provides insights into the evolution of gene families encoding plant cell wall-degrading enzymes in longhorned beetles.</title>
        <authorList>
            <person name="Shin N.R."/>
            <person name="Okamura Y."/>
            <person name="Kirsch R."/>
            <person name="Pauchet Y."/>
        </authorList>
    </citation>
    <scope>NUCLEOTIDE SEQUENCE</scope>
    <source>
        <strain evidence="4">RBIC_L_NR</strain>
    </source>
</reference>
<dbReference type="Proteomes" id="UP001162156">
    <property type="component" value="Unassembled WGS sequence"/>
</dbReference>
<dbReference type="PRINTS" id="PR00722">
    <property type="entry name" value="CHYMOTRYPSIN"/>
</dbReference>
<dbReference type="InterPro" id="IPR009003">
    <property type="entry name" value="Peptidase_S1_PA"/>
</dbReference>
<keyword evidence="5" id="KW-1185">Reference proteome</keyword>
<comment type="caution">
    <text evidence="4">The sequence shown here is derived from an EMBL/GenBank/DDBJ whole genome shotgun (WGS) entry which is preliminary data.</text>
</comment>
<evidence type="ECO:0000256" key="1">
    <source>
        <dbReference type="ARBA" id="ARBA00022729"/>
    </source>
</evidence>
<dbReference type="InterPro" id="IPR018114">
    <property type="entry name" value="TRYPSIN_HIS"/>
</dbReference>
<keyword evidence="2" id="KW-1015">Disulfide bond</keyword>
<dbReference type="SUPFAM" id="SSF50494">
    <property type="entry name" value="Trypsin-like serine proteases"/>
    <property type="match status" value="1"/>
</dbReference>
<dbReference type="GO" id="GO:0006508">
    <property type="term" value="P:proteolysis"/>
    <property type="evidence" value="ECO:0007669"/>
    <property type="project" value="InterPro"/>
</dbReference>
<dbReference type="PROSITE" id="PS00134">
    <property type="entry name" value="TRYPSIN_HIS"/>
    <property type="match status" value="1"/>
</dbReference>
<dbReference type="PANTHER" id="PTHR24260:SF147">
    <property type="entry name" value="EG:BACR7A4.3 PROTEIN-RELATED"/>
    <property type="match status" value="1"/>
</dbReference>
<dbReference type="SMART" id="SM00680">
    <property type="entry name" value="CLIP"/>
    <property type="match status" value="1"/>
</dbReference>
<gene>
    <name evidence="4" type="ORF">NQ314_000932</name>
</gene>
<dbReference type="InterPro" id="IPR022700">
    <property type="entry name" value="CLIP"/>
</dbReference>
<organism evidence="4 5">
    <name type="scientific">Rhamnusium bicolor</name>
    <dbReference type="NCBI Taxonomy" id="1586634"/>
    <lineage>
        <taxon>Eukaryota</taxon>
        <taxon>Metazoa</taxon>
        <taxon>Ecdysozoa</taxon>
        <taxon>Arthropoda</taxon>
        <taxon>Hexapoda</taxon>
        <taxon>Insecta</taxon>
        <taxon>Pterygota</taxon>
        <taxon>Neoptera</taxon>
        <taxon>Endopterygota</taxon>
        <taxon>Coleoptera</taxon>
        <taxon>Polyphaga</taxon>
        <taxon>Cucujiformia</taxon>
        <taxon>Chrysomeloidea</taxon>
        <taxon>Cerambycidae</taxon>
        <taxon>Lepturinae</taxon>
        <taxon>Rhagiini</taxon>
        <taxon>Rhamnusium</taxon>
    </lineage>
</organism>
<dbReference type="CDD" id="cd00190">
    <property type="entry name" value="Tryp_SPc"/>
    <property type="match status" value="1"/>
</dbReference>
<dbReference type="EMBL" id="JANEYF010000269">
    <property type="protein sequence ID" value="KAJ8971013.1"/>
    <property type="molecule type" value="Genomic_DNA"/>
</dbReference>
<evidence type="ECO:0000313" key="5">
    <source>
        <dbReference type="Proteomes" id="UP001162156"/>
    </source>
</evidence>
<sequence>GSDCKTSGVSGKCKLITNCPQALDALKRIRTHNLKRCGFEGFTEIVCCPIVNAREPSTDNLNGVFTDIDDDENRSTNDPDTVQQNRFTTTKRKCEQVCEELSNEIKSKVDFHIIGGVDAEVGEFPHMAALGYETDEGLGWDCSASVISNRYLLTAAHCILNIKRLVPTKVRLGVTKLNETDPQDYAINNITVNSGYNTSTKHHDIALIKVDKEIKFSDRVYPACLYFDNDDPQGLIVTGWGKTTIGMLK</sequence>
<dbReference type="PROSITE" id="PS50240">
    <property type="entry name" value="TRYPSIN_DOM"/>
    <property type="match status" value="1"/>
</dbReference>
<dbReference type="AlphaFoldDB" id="A0AAV8ZVC7"/>
<proteinExistence type="predicted"/>
<evidence type="ECO:0000259" key="3">
    <source>
        <dbReference type="PROSITE" id="PS50240"/>
    </source>
</evidence>
<dbReference type="InterPro" id="IPR043504">
    <property type="entry name" value="Peptidase_S1_PA_chymotrypsin"/>
</dbReference>
<name>A0AAV8ZVC7_9CUCU</name>
<dbReference type="PANTHER" id="PTHR24260">
    <property type="match status" value="1"/>
</dbReference>
<evidence type="ECO:0000256" key="2">
    <source>
        <dbReference type="ARBA" id="ARBA00023157"/>
    </source>
</evidence>
<dbReference type="InterPro" id="IPR001314">
    <property type="entry name" value="Peptidase_S1A"/>
</dbReference>
<dbReference type="Gene3D" id="2.40.10.10">
    <property type="entry name" value="Trypsin-like serine proteases"/>
    <property type="match status" value="1"/>
</dbReference>
<feature type="domain" description="Peptidase S1" evidence="3">
    <location>
        <begin position="113"/>
        <end position="249"/>
    </location>
</feature>
<accession>A0AAV8ZVC7</accession>
<feature type="non-terminal residue" evidence="4">
    <location>
        <position position="1"/>
    </location>
</feature>
<dbReference type="FunFam" id="2.40.10.10:FF:000068">
    <property type="entry name" value="transmembrane protease serine 2"/>
    <property type="match status" value="1"/>
</dbReference>
<dbReference type="InterPro" id="IPR001254">
    <property type="entry name" value="Trypsin_dom"/>
</dbReference>
<protein>
    <recommendedName>
        <fullName evidence="3">Peptidase S1 domain-containing protein</fullName>
    </recommendedName>
</protein>
<evidence type="ECO:0000313" key="4">
    <source>
        <dbReference type="EMBL" id="KAJ8971013.1"/>
    </source>
</evidence>
<dbReference type="Pfam" id="PF00089">
    <property type="entry name" value="Trypsin"/>
    <property type="match status" value="1"/>
</dbReference>
<keyword evidence="1" id="KW-0732">Signal</keyword>